<dbReference type="EMBL" id="MBFT01000391">
    <property type="protein sequence ID" value="PVU91944.1"/>
    <property type="molecule type" value="Genomic_DNA"/>
</dbReference>
<evidence type="ECO:0000259" key="2">
    <source>
        <dbReference type="SMART" id="SM00721"/>
    </source>
</evidence>
<gene>
    <name evidence="3" type="ORF">BB559_003927</name>
</gene>
<dbReference type="Proteomes" id="UP000245699">
    <property type="component" value="Unassembled WGS sequence"/>
</dbReference>
<protein>
    <recommendedName>
        <fullName evidence="2">BAR domain-containing protein</fullName>
    </recommendedName>
</protein>
<proteinExistence type="predicted"/>
<comment type="caution">
    <text evidence="3">The sequence shown here is derived from an EMBL/GenBank/DDBJ whole genome shotgun (WGS) entry which is preliminary data.</text>
</comment>
<feature type="region of interest" description="Disordered" evidence="1">
    <location>
        <begin position="104"/>
        <end position="127"/>
    </location>
</feature>
<dbReference type="OrthoDB" id="5549748at2759"/>
<reference evidence="3 4" key="1">
    <citation type="journal article" date="2018" name="MBio">
        <title>Comparative Genomics Reveals the Core Gene Toolbox for the Fungus-Insect Symbiosis.</title>
        <authorList>
            <person name="Wang Y."/>
            <person name="Stata M."/>
            <person name="Wang W."/>
            <person name="Stajich J.E."/>
            <person name="White M.M."/>
            <person name="Moncalvo J.M."/>
        </authorList>
    </citation>
    <scope>NUCLEOTIDE SEQUENCE [LARGE SCALE GENOMIC DNA]</scope>
    <source>
        <strain evidence="3 4">AUS-77-4</strain>
    </source>
</reference>
<sequence>MDQFTKLTQGISQNFSPFAEKMGANFTQLKQLASEKLGATNPITELPREYVELESRFEGVRIFHAEMVKISKTFTQSEGDTELKQLKTQFIGITNTLGDRFNSLTGSTKAAHHPQASSQSSIGVETEPQTIQHAISSVCIENSEKIGLEEPLGASLYKFGTASDKIGDSRIRMNNAIREDVVAVLQSETLQLIAVAQQSRKDVQGSRLALDALKSAHKTAVPAKESAIRAEVEKAEDIFVTTVEDAMKHMRQVLESPVIIQAICSFASAQLEFYKESEKILTELIPDLDEIKLTQDALYGHSEQ</sequence>
<dbReference type="InterPro" id="IPR027267">
    <property type="entry name" value="AH/BAR_dom_sf"/>
</dbReference>
<organism evidence="3 4">
    <name type="scientific">Furculomyces boomerangus</name>
    <dbReference type="NCBI Taxonomy" id="61424"/>
    <lineage>
        <taxon>Eukaryota</taxon>
        <taxon>Fungi</taxon>
        <taxon>Fungi incertae sedis</taxon>
        <taxon>Zoopagomycota</taxon>
        <taxon>Kickxellomycotina</taxon>
        <taxon>Harpellomycetes</taxon>
        <taxon>Harpellales</taxon>
        <taxon>Harpellaceae</taxon>
        <taxon>Furculomyces</taxon>
    </lineage>
</organism>
<accession>A0A2T9YI33</accession>
<dbReference type="STRING" id="61424.A0A2T9YI33"/>
<dbReference type="Pfam" id="PF10455">
    <property type="entry name" value="BAR_2"/>
    <property type="match status" value="1"/>
</dbReference>
<name>A0A2T9YI33_9FUNG</name>
<dbReference type="SMART" id="SM00721">
    <property type="entry name" value="BAR"/>
    <property type="match status" value="1"/>
</dbReference>
<dbReference type="InterPro" id="IPR004148">
    <property type="entry name" value="BAR_dom"/>
</dbReference>
<evidence type="ECO:0000313" key="3">
    <source>
        <dbReference type="EMBL" id="PVU91944.1"/>
    </source>
</evidence>
<feature type="domain" description="BAR" evidence="2">
    <location>
        <begin position="21"/>
        <end position="290"/>
    </location>
</feature>
<dbReference type="SUPFAM" id="SSF103657">
    <property type="entry name" value="BAR/IMD domain-like"/>
    <property type="match status" value="1"/>
</dbReference>
<dbReference type="AlphaFoldDB" id="A0A2T9YI33"/>
<keyword evidence="4" id="KW-1185">Reference proteome</keyword>
<dbReference type="InterPro" id="IPR018859">
    <property type="entry name" value="BAR_dom-cont"/>
</dbReference>
<dbReference type="GO" id="GO:0005737">
    <property type="term" value="C:cytoplasm"/>
    <property type="evidence" value="ECO:0007669"/>
    <property type="project" value="InterPro"/>
</dbReference>
<evidence type="ECO:0000313" key="4">
    <source>
        <dbReference type="Proteomes" id="UP000245699"/>
    </source>
</evidence>
<dbReference type="Gene3D" id="1.20.1270.60">
    <property type="entry name" value="Arfaptin homology (AH) domain/BAR domain"/>
    <property type="match status" value="1"/>
</dbReference>
<evidence type="ECO:0000256" key="1">
    <source>
        <dbReference type="SAM" id="MobiDB-lite"/>
    </source>
</evidence>